<evidence type="ECO:0000256" key="5">
    <source>
        <dbReference type="ARBA" id="ARBA00022692"/>
    </source>
</evidence>
<keyword evidence="11" id="KW-1003">Cell membrane</keyword>
<keyword evidence="9 11" id="KW-0472">Membrane</keyword>
<feature type="transmembrane region" description="Helical" evidence="11">
    <location>
        <begin position="164"/>
        <end position="187"/>
    </location>
</feature>
<dbReference type="EMBL" id="JACHNU010000007">
    <property type="protein sequence ID" value="MBB4664406.1"/>
    <property type="molecule type" value="Genomic_DNA"/>
</dbReference>
<accession>A0A840II02</accession>
<dbReference type="PRINTS" id="PR00123">
    <property type="entry name" value="ATPASEA"/>
</dbReference>
<feature type="transmembrane region" description="Helical" evidence="11">
    <location>
        <begin position="124"/>
        <end position="144"/>
    </location>
</feature>
<dbReference type="PROSITE" id="PS00449">
    <property type="entry name" value="ATPASE_A"/>
    <property type="match status" value="1"/>
</dbReference>
<dbReference type="HAMAP" id="MF_01393">
    <property type="entry name" value="ATP_synth_a_bact"/>
    <property type="match status" value="1"/>
</dbReference>
<evidence type="ECO:0000313" key="14">
    <source>
        <dbReference type="EMBL" id="MBB4664406.1"/>
    </source>
</evidence>
<feature type="transmembrane region" description="Helical" evidence="11">
    <location>
        <begin position="254"/>
        <end position="282"/>
    </location>
</feature>
<dbReference type="AlphaFoldDB" id="A0A840II02"/>
<evidence type="ECO:0000256" key="13">
    <source>
        <dbReference type="SAM" id="SignalP"/>
    </source>
</evidence>
<keyword evidence="4 11" id="KW-0138">CF(0)</keyword>
<keyword evidence="6 11" id="KW-0375">Hydrogen ion transport</keyword>
<dbReference type="CDD" id="cd00310">
    <property type="entry name" value="ATP-synt_Fo_a_6"/>
    <property type="match status" value="1"/>
</dbReference>
<feature type="transmembrane region" description="Helical" evidence="11">
    <location>
        <begin position="199"/>
        <end position="220"/>
    </location>
</feature>
<evidence type="ECO:0000256" key="3">
    <source>
        <dbReference type="ARBA" id="ARBA00022448"/>
    </source>
</evidence>
<dbReference type="InterPro" id="IPR035908">
    <property type="entry name" value="F0_ATP_A_sf"/>
</dbReference>
<proteinExistence type="inferred from homology"/>
<evidence type="ECO:0000256" key="4">
    <source>
        <dbReference type="ARBA" id="ARBA00022547"/>
    </source>
</evidence>
<dbReference type="InterPro" id="IPR045083">
    <property type="entry name" value="ATP_synth_F0_asu_bact/mt"/>
</dbReference>
<comment type="subcellular location">
    <subcellularLocation>
        <location evidence="11 12">Cell membrane</location>
        <topology evidence="11 12">Multi-pass membrane protein</topology>
    </subcellularLocation>
    <subcellularLocation>
        <location evidence="1">Membrane</location>
        <topology evidence="1">Multi-pass membrane protein</topology>
    </subcellularLocation>
</comment>
<name>A0A840II02_9ACTN</name>
<evidence type="ECO:0000256" key="7">
    <source>
        <dbReference type="ARBA" id="ARBA00022989"/>
    </source>
</evidence>
<feature type="chain" id="PRO_5032803958" description="ATP synthase subunit a" evidence="13">
    <location>
        <begin position="31"/>
        <end position="311"/>
    </location>
</feature>
<feature type="transmembrane region" description="Helical" evidence="11">
    <location>
        <begin position="288"/>
        <end position="308"/>
    </location>
</feature>
<keyword evidence="10 11" id="KW-0066">ATP synthesis</keyword>
<comment type="caution">
    <text evidence="14">The sequence shown here is derived from an EMBL/GenBank/DDBJ whole genome shotgun (WGS) entry which is preliminary data.</text>
</comment>
<keyword evidence="15" id="KW-1185">Reference proteome</keyword>
<evidence type="ECO:0000256" key="8">
    <source>
        <dbReference type="ARBA" id="ARBA00023065"/>
    </source>
</evidence>
<dbReference type="RefSeq" id="WP_183344436.1">
    <property type="nucleotide sequence ID" value="NZ_JACHNU010000007.1"/>
</dbReference>
<sequence>MNLRRHPRLLLASLTTLLTLLLLSPVAAFAAESGADEPALNPSDEFALPDWISINIGGLDLSINKAVFYIFLATALTVGVMIYAARKMASRPTGRLQTVTEMAFGLMRDNITRGNMDTRMAAKWFPFIATLFLFIWFSNMIGYLPLPTNTSHTFDLFGLEVPTFALYAATANISVPLVLAIVVWIAYHVEGIRKHGFFGYIRSWVPAGVEGFMVGPILAIEALSHFVRLISLSLRLFANILAGHLLILFMAGGLVVLLGMGVFGSVVLGISTGTLAVIFFLFEIGLVATLQAFIFSTLTAIYLGGAVAEEH</sequence>
<evidence type="ECO:0000256" key="9">
    <source>
        <dbReference type="ARBA" id="ARBA00023136"/>
    </source>
</evidence>
<evidence type="ECO:0000256" key="2">
    <source>
        <dbReference type="ARBA" id="ARBA00006810"/>
    </source>
</evidence>
<dbReference type="InterPro" id="IPR000568">
    <property type="entry name" value="ATP_synth_F0_asu"/>
</dbReference>
<protein>
    <recommendedName>
        <fullName evidence="11 12">ATP synthase subunit a</fullName>
    </recommendedName>
    <alternativeName>
        <fullName evidence="11">ATP synthase F0 sector subunit a</fullName>
    </alternativeName>
    <alternativeName>
        <fullName evidence="11">F-ATPase subunit 6</fullName>
    </alternativeName>
</protein>
<feature type="transmembrane region" description="Helical" evidence="11">
    <location>
        <begin position="226"/>
        <end position="247"/>
    </location>
</feature>
<dbReference type="NCBIfam" id="TIGR01131">
    <property type="entry name" value="ATP_synt_6_or_A"/>
    <property type="match status" value="1"/>
</dbReference>
<organism evidence="14 15">
    <name type="scientific">Conexibacter arvalis</name>
    <dbReference type="NCBI Taxonomy" id="912552"/>
    <lineage>
        <taxon>Bacteria</taxon>
        <taxon>Bacillati</taxon>
        <taxon>Actinomycetota</taxon>
        <taxon>Thermoleophilia</taxon>
        <taxon>Solirubrobacterales</taxon>
        <taxon>Conexibacteraceae</taxon>
        <taxon>Conexibacter</taxon>
    </lineage>
</organism>
<dbReference type="GO" id="GO:0046933">
    <property type="term" value="F:proton-transporting ATP synthase activity, rotational mechanism"/>
    <property type="evidence" value="ECO:0007669"/>
    <property type="project" value="UniProtKB-UniRule"/>
</dbReference>
<evidence type="ECO:0000313" key="15">
    <source>
        <dbReference type="Proteomes" id="UP000585272"/>
    </source>
</evidence>
<dbReference type="SUPFAM" id="SSF81336">
    <property type="entry name" value="F1F0 ATP synthase subunit A"/>
    <property type="match status" value="1"/>
</dbReference>
<evidence type="ECO:0000256" key="12">
    <source>
        <dbReference type="RuleBase" id="RU000483"/>
    </source>
</evidence>
<keyword evidence="7 11" id="KW-1133">Transmembrane helix</keyword>
<comment type="function">
    <text evidence="11 12">Key component of the proton channel; it plays a direct role in the translocation of protons across the membrane.</text>
</comment>
<dbReference type="Gene3D" id="1.20.120.220">
    <property type="entry name" value="ATP synthase, F0 complex, subunit A"/>
    <property type="match status" value="1"/>
</dbReference>
<keyword evidence="13" id="KW-0732">Signal</keyword>
<dbReference type="PANTHER" id="PTHR11410">
    <property type="entry name" value="ATP SYNTHASE SUBUNIT A"/>
    <property type="match status" value="1"/>
</dbReference>
<keyword evidence="8 11" id="KW-0406">Ion transport</keyword>
<dbReference type="PANTHER" id="PTHR11410:SF0">
    <property type="entry name" value="ATP SYNTHASE SUBUNIT A"/>
    <property type="match status" value="1"/>
</dbReference>
<evidence type="ECO:0000256" key="6">
    <source>
        <dbReference type="ARBA" id="ARBA00022781"/>
    </source>
</evidence>
<dbReference type="InterPro" id="IPR023011">
    <property type="entry name" value="ATP_synth_F0_asu_AS"/>
</dbReference>
<dbReference type="GO" id="GO:0005886">
    <property type="term" value="C:plasma membrane"/>
    <property type="evidence" value="ECO:0007669"/>
    <property type="project" value="UniProtKB-SubCell"/>
</dbReference>
<dbReference type="Proteomes" id="UP000585272">
    <property type="component" value="Unassembled WGS sequence"/>
</dbReference>
<feature type="transmembrane region" description="Helical" evidence="11">
    <location>
        <begin position="66"/>
        <end position="85"/>
    </location>
</feature>
<keyword evidence="5 11" id="KW-0812">Transmembrane</keyword>
<feature type="signal peptide" evidence="13">
    <location>
        <begin position="1"/>
        <end position="30"/>
    </location>
</feature>
<evidence type="ECO:0000256" key="1">
    <source>
        <dbReference type="ARBA" id="ARBA00004141"/>
    </source>
</evidence>
<gene>
    <name evidence="11" type="primary">atpB</name>
    <name evidence="14" type="ORF">BDZ31_004017</name>
</gene>
<comment type="similarity">
    <text evidence="2 11 12">Belongs to the ATPase A chain family.</text>
</comment>
<dbReference type="Pfam" id="PF00119">
    <property type="entry name" value="ATP-synt_A"/>
    <property type="match status" value="1"/>
</dbReference>
<keyword evidence="3 11" id="KW-0813">Transport</keyword>
<reference evidence="14 15" key="1">
    <citation type="submission" date="2020-08" db="EMBL/GenBank/DDBJ databases">
        <title>Genomic Encyclopedia of Archaeal and Bacterial Type Strains, Phase II (KMG-II): from individual species to whole genera.</title>
        <authorList>
            <person name="Goeker M."/>
        </authorList>
    </citation>
    <scope>NUCLEOTIDE SEQUENCE [LARGE SCALE GENOMIC DNA]</scope>
    <source>
        <strain evidence="14 15">DSM 23288</strain>
    </source>
</reference>
<dbReference type="GO" id="GO:0045259">
    <property type="term" value="C:proton-transporting ATP synthase complex"/>
    <property type="evidence" value="ECO:0007669"/>
    <property type="project" value="UniProtKB-KW"/>
</dbReference>
<evidence type="ECO:0000256" key="10">
    <source>
        <dbReference type="ARBA" id="ARBA00023310"/>
    </source>
</evidence>
<evidence type="ECO:0000256" key="11">
    <source>
        <dbReference type="HAMAP-Rule" id="MF_01393"/>
    </source>
</evidence>